<dbReference type="GO" id="GO:0006606">
    <property type="term" value="P:protein import into nucleus"/>
    <property type="evidence" value="ECO:0000318"/>
    <property type="project" value="GO_Central"/>
</dbReference>
<dbReference type="GO" id="GO:0000973">
    <property type="term" value="P:post-transcriptional tethering of RNA polymerase II gene DNA at nuclear periphery"/>
    <property type="evidence" value="ECO:0000318"/>
    <property type="project" value="GO_Central"/>
</dbReference>
<comment type="subcellular location">
    <subcellularLocation>
        <location evidence="1">Nucleus</location>
        <location evidence="1">Nuclear pore complex</location>
    </subcellularLocation>
</comment>
<dbReference type="InterPro" id="IPR037665">
    <property type="entry name" value="Nucleoporin_S59-like"/>
</dbReference>
<evidence type="ECO:0000256" key="7">
    <source>
        <dbReference type="ARBA" id="ARBA00023132"/>
    </source>
</evidence>
<dbReference type="PANTHER" id="PTHR23198:SF6">
    <property type="entry name" value="NUCLEAR PORE COMPLEX PROTEIN NUP98-NUP96"/>
    <property type="match status" value="1"/>
</dbReference>
<dbReference type="PROSITE" id="PS51434">
    <property type="entry name" value="NUP_C"/>
    <property type="match status" value="1"/>
</dbReference>
<dbReference type="Gramene" id="Pp3c3_17910V3.7">
    <property type="protein sequence ID" value="Pp3c3_17910V3.7"/>
    <property type="gene ID" value="Pp3c3_17910"/>
</dbReference>
<dbReference type="GO" id="GO:0051028">
    <property type="term" value="P:mRNA transport"/>
    <property type="evidence" value="ECO:0007669"/>
    <property type="project" value="UniProtKB-KW"/>
</dbReference>
<evidence type="ECO:0000256" key="9">
    <source>
        <dbReference type="ARBA" id="ARBA00065263"/>
    </source>
</evidence>
<comment type="subunit">
    <text evidence="9">Part of the nuclear pore complex (NPC). The NPC has an eight-fold symmetrical structure comprising a central transport channel and two rings, the cytoplasmic and nuclear rings, to which eight filaments are attached. The cytoplasmic filaments have loose ends, while the nuclear filaments are joined in a distal ring, forming a nuclear basket. NPCs are highly dynamic in configuration and composition, and can be devided in 3 subcomplexes, the NUP62 subcomplex, the NUP107-160 subcomplex and the NUP93 subcomplex, containing approximately 30 different nucleoporin proteins.</text>
</comment>
<dbReference type="Proteomes" id="UP000006727">
    <property type="component" value="Chromosome 3"/>
</dbReference>
<dbReference type="OrthoDB" id="3797628at2759"/>
<protein>
    <recommendedName>
        <fullName evidence="10">Nucleoporin autopeptidase</fullName>
    </recommendedName>
</protein>
<dbReference type="Pfam" id="PF04096">
    <property type="entry name" value="Nucleoporin2"/>
    <property type="match status" value="1"/>
</dbReference>
<dbReference type="GeneID" id="112280021"/>
<dbReference type="RefSeq" id="XP_024370696.1">
    <property type="nucleotide sequence ID" value="XM_024514928.2"/>
</dbReference>
<dbReference type="GO" id="GO:0003723">
    <property type="term" value="F:RNA binding"/>
    <property type="evidence" value="ECO:0000318"/>
    <property type="project" value="GO_Central"/>
</dbReference>
<dbReference type="KEGG" id="ppp:112280021"/>
<reference evidence="14" key="3">
    <citation type="submission" date="2020-12" db="UniProtKB">
        <authorList>
            <consortium name="EnsemblPlants"/>
        </authorList>
    </citation>
    <scope>IDENTIFICATION</scope>
</reference>
<sequence>MFGSSSPFGATTPSPFGAPAAANPFGANPNPFGTNTQANNPFGAKPFGSTTPAFGAQTGSSLFGSGTSTGVFGATPTPTFGASASSSAFGASSTTPAFGAFGQQKPASPFGGFGTTQTQPNPFGSPSFGQSQPAFGSQPFGSTTPAFGAQSTPAFGSTTTPLFGASTPAFGAASTPAFGATSTPAFGASATPAFGASSTPAFGASTSTPAFGASAPAFGGSSVFGQSAPAFGASTTPAFGSTPAASPFGASTGSAFGTSFGTPTFGAQQPQRVGSRVTPYAVTNDTDSGVGAQAGKFLCISAMPTYKDKSLEELRWEDYQAGDKGGPNPATATPAAGGIFGSSQPATSSPFGAATTTFGAAAPNPFASSTSLFGASKPAFGTSTTPAFGGTSMPAFGSTPFGASAPGFGTASSSQAFGSSPSPFGQTSASAFGSTTFGTSSPSLFGSSSPAFGAGSTSAFGAASTSAFGAQSTSAFGGGLFGSSQPASSSGGLFGVSTSAFGGTSTAQPFGQQSQPAFGSNLFGSSSTPGSIFGAQSKPAGLTQSSPSSIFGGFGSTPVGQTPSTFSFPSSFQTPQQGAGSGFGVTPSPFGQQTTFGAQQPSQNAITAMPTPVTNPFGTLPAMPHITIGRSAGSCPSVQYGISSMPISEKPTQVRVNTLLTPRHIAQRSKVRMHARRYHPKKDSAKVSFFSDGDEAPSTPKADVMFVPRENPRSLFIWQPEPSPVAAVKRTPDIRELATPVQNDGPLDKERDTVHADSNPFLLPESPQTNWSSPENVNGNGTVETLPVTQVKSTERPTAKYVSKADGFREEHNHRGNGYISITGHRAGEAAIAYEHGADIEAMMPKLRHSDYFTDPKVQELAALERADSGYCRRVKDFVVGRKGYGQITFLGETDVRRLDLENIVQFNKCEVLVYMDETKKPPVGQGLNKPAEVTLLNVRCIDKKTGQQHTEGPEVEKFEKRLRKKTEEQGAEFLGYDAARAEWRFRVKHFSGYGLDFD</sequence>
<keyword evidence="15" id="KW-1185">Reference proteome</keyword>
<dbReference type="InterPro" id="IPR007230">
    <property type="entry name" value="Nup98_auto-Pept-S59_dom"/>
</dbReference>
<dbReference type="PANTHER" id="PTHR23198">
    <property type="entry name" value="NUCLEOPORIN"/>
    <property type="match status" value="1"/>
</dbReference>
<evidence type="ECO:0000256" key="4">
    <source>
        <dbReference type="ARBA" id="ARBA00022816"/>
    </source>
</evidence>
<dbReference type="EnsemblPlants" id="Pp3c3_17910V3.2">
    <property type="protein sequence ID" value="Pp3c3_17910V3.2"/>
    <property type="gene ID" value="Pp3c3_17910"/>
</dbReference>
<dbReference type="EnsemblPlants" id="Pp3c3_17910V3.7">
    <property type="protein sequence ID" value="Pp3c3_17910V3.7"/>
    <property type="gene ID" value="Pp3c3_17910"/>
</dbReference>
<dbReference type="Gramene" id="Pp3c3_17910V3.4">
    <property type="protein sequence ID" value="Pp3c3_17910V3.4"/>
    <property type="gene ID" value="Pp3c3_17910"/>
</dbReference>
<keyword evidence="3" id="KW-0813">Transport</keyword>
<dbReference type="FunFam" id="1.10.10.2360:FF:000001">
    <property type="entry name" value="Nuclear pore complex protein Nup98-Nup96"/>
    <property type="match status" value="1"/>
</dbReference>
<dbReference type="PaxDb" id="3218-PP1S315_38V6.3"/>
<dbReference type="FunFam" id="3.30.1610.10:FF:000002">
    <property type="entry name" value="nuclear pore complex protein NUP98A"/>
    <property type="match status" value="1"/>
</dbReference>
<keyword evidence="5" id="KW-0653">Protein transport</keyword>
<dbReference type="GO" id="GO:0008139">
    <property type="term" value="F:nuclear localization sequence binding"/>
    <property type="evidence" value="ECO:0000318"/>
    <property type="project" value="GO_Central"/>
</dbReference>
<organism evidence="13">
    <name type="scientific">Physcomitrium patens</name>
    <name type="common">Spreading-leaved earth moss</name>
    <name type="synonym">Physcomitrella patens</name>
    <dbReference type="NCBI Taxonomy" id="3218"/>
    <lineage>
        <taxon>Eukaryota</taxon>
        <taxon>Viridiplantae</taxon>
        <taxon>Streptophyta</taxon>
        <taxon>Embryophyta</taxon>
        <taxon>Bryophyta</taxon>
        <taxon>Bryophytina</taxon>
        <taxon>Bryopsida</taxon>
        <taxon>Funariidae</taxon>
        <taxon>Funariales</taxon>
        <taxon>Funariaceae</taxon>
        <taxon>Physcomitrium</taxon>
    </lineage>
</organism>
<dbReference type="Gramene" id="Pp3c3_17910V3.1">
    <property type="protein sequence ID" value="Pp3c3_17910V3.1"/>
    <property type="gene ID" value="Pp3c3_17910"/>
</dbReference>
<evidence type="ECO:0000259" key="12">
    <source>
        <dbReference type="PROSITE" id="PS51434"/>
    </source>
</evidence>
<evidence type="ECO:0000256" key="3">
    <source>
        <dbReference type="ARBA" id="ARBA00022448"/>
    </source>
</evidence>
<reference evidence="13 15" key="2">
    <citation type="journal article" date="2018" name="Plant J.">
        <title>The Physcomitrella patens chromosome-scale assembly reveals moss genome structure and evolution.</title>
        <authorList>
            <person name="Lang D."/>
            <person name="Ullrich K.K."/>
            <person name="Murat F."/>
            <person name="Fuchs J."/>
            <person name="Jenkins J."/>
            <person name="Haas F.B."/>
            <person name="Piednoel M."/>
            <person name="Gundlach H."/>
            <person name="Van Bel M."/>
            <person name="Meyberg R."/>
            <person name="Vives C."/>
            <person name="Morata J."/>
            <person name="Symeonidi A."/>
            <person name="Hiss M."/>
            <person name="Muchero W."/>
            <person name="Kamisugi Y."/>
            <person name="Saleh O."/>
            <person name="Blanc G."/>
            <person name="Decker E.L."/>
            <person name="van Gessel N."/>
            <person name="Grimwood J."/>
            <person name="Hayes R.D."/>
            <person name="Graham S.W."/>
            <person name="Gunter L.E."/>
            <person name="McDaniel S.F."/>
            <person name="Hoernstein S.N.W."/>
            <person name="Larsson A."/>
            <person name="Li F.W."/>
            <person name="Perroud P.F."/>
            <person name="Phillips J."/>
            <person name="Ranjan P."/>
            <person name="Rokshar D.S."/>
            <person name="Rothfels C.J."/>
            <person name="Schneider L."/>
            <person name="Shu S."/>
            <person name="Stevenson D.W."/>
            <person name="Thummler F."/>
            <person name="Tillich M."/>
            <person name="Villarreal Aguilar J.C."/>
            <person name="Widiez T."/>
            <person name="Wong G.K."/>
            <person name="Wymore A."/>
            <person name="Zhang Y."/>
            <person name="Zimmer A.D."/>
            <person name="Quatrano R.S."/>
            <person name="Mayer K.F.X."/>
            <person name="Goodstein D."/>
            <person name="Casacuberta J.M."/>
            <person name="Vandepoele K."/>
            <person name="Reski R."/>
            <person name="Cuming A.C."/>
            <person name="Tuskan G.A."/>
            <person name="Maumus F."/>
            <person name="Salse J."/>
            <person name="Schmutz J."/>
            <person name="Rensing S.A."/>
        </authorList>
    </citation>
    <scope>NUCLEOTIDE SEQUENCE [LARGE SCALE GENOMIC DNA]</scope>
    <source>
        <strain evidence="14 15">cv. Gransden 2004</strain>
    </source>
</reference>
<evidence type="ECO:0000256" key="8">
    <source>
        <dbReference type="ARBA" id="ARBA00023242"/>
    </source>
</evidence>
<dbReference type="STRING" id="3218.A0A2K1KUY3"/>
<feature type="region of interest" description="Disordered" evidence="11">
    <location>
        <begin position="760"/>
        <end position="781"/>
    </location>
</feature>
<feature type="region of interest" description="Disordered" evidence="11">
    <location>
        <begin position="1"/>
        <end position="53"/>
    </location>
</feature>
<evidence type="ECO:0000256" key="6">
    <source>
        <dbReference type="ARBA" id="ARBA00023010"/>
    </source>
</evidence>
<evidence type="ECO:0000256" key="1">
    <source>
        <dbReference type="ARBA" id="ARBA00004567"/>
    </source>
</evidence>
<dbReference type="EnsemblPlants" id="Pp3c3_17910V3.3">
    <property type="protein sequence ID" value="Pp3c3_17910V3.3"/>
    <property type="gene ID" value="Pp3c3_17910"/>
</dbReference>
<dbReference type="GO" id="GO:0017056">
    <property type="term" value="F:structural constituent of nuclear pore"/>
    <property type="evidence" value="ECO:0000318"/>
    <property type="project" value="GO_Central"/>
</dbReference>
<feature type="compositionally biased region" description="Polar residues" evidence="11">
    <location>
        <begin position="766"/>
        <end position="781"/>
    </location>
</feature>
<feature type="compositionally biased region" description="Polar residues" evidence="11">
    <location>
        <begin position="1"/>
        <end position="14"/>
    </location>
</feature>
<dbReference type="Gramene" id="Pp3c3_17910V3.5">
    <property type="protein sequence ID" value="Pp3c3_17910V3.5"/>
    <property type="gene ID" value="Pp3c3_17910"/>
</dbReference>
<dbReference type="InterPro" id="IPR036903">
    <property type="entry name" value="Nup98_auto-Pept-S59_dom_sf"/>
</dbReference>
<dbReference type="Pfam" id="PF21240">
    <property type="entry name" value="Nup98_GLEBS"/>
    <property type="match status" value="1"/>
</dbReference>
<evidence type="ECO:0000256" key="11">
    <source>
        <dbReference type="SAM" id="MobiDB-lite"/>
    </source>
</evidence>
<dbReference type="GO" id="GO:0044614">
    <property type="term" value="C:nuclear pore cytoplasmic filaments"/>
    <property type="evidence" value="ECO:0000318"/>
    <property type="project" value="GO_Central"/>
</dbReference>
<evidence type="ECO:0000256" key="5">
    <source>
        <dbReference type="ARBA" id="ARBA00022927"/>
    </source>
</evidence>
<dbReference type="SUPFAM" id="SSF82215">
    <property type="entry name" value="C-terminal autoproteolytic domain of nucleoporin nup98"/>
    <property type="match status" value="1"/>
</dbReference>
<comment type="similarity">
    <text evidence="2">Belongs to the nucleoporin GLFG family.</text>
</comment>
<keyword evidence="6" id="KW-0811">Translocation</keyword>
<dbReference type="Gene3D" id="1.10.10.2360">
    <property type="match status" value="1"/>
</dbReference>
<feature type="region of interest" description="Disordered" evidence="11">
    <location>
        <begin position="320"/>
        <end position="340"/>
    </location>
</feature>
<feature type="domain" description="Peptidase S59" evidence="12">
    <location>
        <begin position="849"/>
        <end position="991"/>
    </location>
</feature>
<accession>A0A2K1KUY3</accession>
<keyword evidence="8" id="KW-0539">Nucleus</keyword>
<dbReference type="RefSeq" id="XP_024370693.1">
    <property type="nucleotide sequence ID" value="XM_024514925.2"/>
</dbReference>
<dbReference type="RefSeq" id="XP_024370695.1">
    <property type="nucleotide sequence ID" value="XM_024514927.2"/>
</dbReference>
<dbReference type="Gramene" id="Pp3c3_17910V3.3">
    <property type="protein sequence ID" value="Pp3c3_17910V3.3"/>
    <property type="gene ID" value="Pp3c3_17910"/>
</dbReference>
<dbReference type="FunCoup" id="A0A2K1KUY3">
    <property type="interactions" value="1425"/>
</dbReference>
<keyword evidence="4" id="KW-0509">mRNA transport</keyword>
<feature type="compositionally biased region" description="Low complexity" evidence="11">
    <location>
        <begin position="15"/>
        <end position="33"/>
    </location>
</feature>
<dbReference type="Gramene" id="Pp3c3_17910V3.2">
    <property type="protein sequence ID" value="Pp3c3_17910V3.2"/>
    <property type="gene ID" value="Pp3c3_17910"/>
</dbReference>
<dbReference type="EMBL" id="ABEU02000003">
    <property type="protein sequence ID" value="PNR57597.1"/>
    <property type="molecule type" value="Genomic_DNA"/>
</dbReference>
<evidence type="ECO:0000256" key="10">
    <source>
        <dbReference type="ARBA" id="ARBA00082956"/>
    </source>
</evidence>
<feature type="compositionally biased region" description="Low complexity" evidence="11">
    <location>
        <begin position="326"/>
        <end position="337"/>
    </location>
</feature>
<evidence type="ECO:0000313" key="15">
    <source>
        <dbReference type="Proteomes" id="UP000006727"/>
    </source>
</evidence>
<dbReference type="GO" id="GO:0006405">
    <property type="term" value="P:RNA export from nucleus"/>
    <property type="evidence" value="ECO:0000318"/>
    <property type="project" value="GO_Central"/>
</dbReference>
<evidence type="ECO:0000313" key="14">
    <source>
        <dbReference type="EnsemblPlants" id="Pp3c3_17910V3.1"/>
    </source>
</evidence>
<dbReference type="OMA" id="DSATKHH"/>
<dbReference type="Gene3D" id="3.30.1610.10">
    <property type="entry name" value="Peptidase S59, nucleoporin"/>
    <property type="match status" value="1"/>
</dbReference>
<evidence type="ECO:0000256" key="2">
    <source>
        <dbReference type="ARBA" id="ARBA00008926"/>
    </source>
</evidence>
<dbReference type="AlphaFoldDB" id="A0A2K1KUY3"/>
<name>A0A2K1KUY3_PHYPA</name>
<dbReference type="GO" id="GO:0034398">
    <property type="term" value="P:telomere tethering at nuclear periphery"/>
    <property type="evidence" value="ECO:0000318"/>
    <property type="project" value="GO_Central"/>
</dbReference>
<reference evidence="13 15" key="1">
    <citation type="journal article" date="2008" name="Science">
        <title>The Physcomitrella genome reveals evolutionary insights into the conquest of land by plants.</title>
        <authorList>
            <person name="Rensing S."/>
            <person name="Lang D."/>
            <person name="Zimmer A."/>
            <person name="Terry A."/>
            <person name="Salamov A."/>
            <person name="Shapiro H."/>
            <person name="Nishiyama T."/>
            <person name="Perroud P.-F."/>
            <person name="Lindquist E."/>
            <person name="Kamisugi Y."/>
            <person name="Tanahashi T."/>
            <person name="Sakakibara K."/>
            <person name="Fujita T."/>
            <person name="Oishi K."/>
            <person name="Shin-I T."/>
            <person name="Kuroki Y."/>
            <person name="Toyoda A."/>
            <person name="Suzuki Y."/>
            <person name="Hashimoto A."/>
            <person name="Yamaguchi K."/>
            <person name="Sugano A."/>
            <person name="Kohara Y."/>
            <person name="Fujiyama A."/>
            <person name="Anterola A."/>
            <person name="Aoki S."/>
            <person name="Ashton N."/>
            <person name="Barbazuk W.B."/>
            <person name="Barker E."/>
            <person name="Bennetzen J."/>
            <person name="Bezanilla M."/>
            <person name="Blankenship R."/>
            <person name="Cho S.H."/>
            <person name="Dutcher S."/>
            <person name="Estelle M."/>
            <person name="Fawcett J.A."/>
            <person name="Gundlach H."/>
            <person name="Hanada K."/>
            <person name="Heyl A."/>
            <person name="Hicks K.A."/>
            <person name="Hugh J."/>
            <person name="Lohr M."/>
            <person name="Mayer K."/>
            <person name="Melkozernov A."/>
            <person name="Murata T."/>
            <person name="Nelson D."/>
            <person name="Pils B."/>
            <person name="Prigge M."/>
            <person name="Reiss B."/>
            <person name="Renner T."/>
            <person name="Rombauts S."/>
            <person name="Rushton P."/>
            <person name="Sanderfoot A."/>
            <person name="Schween G."/>
            <person name="Shiu S.-H."/>
            <person name="Stueber K."/>
            <person name="Theodoulou F.L."/>
            <person name="Tu H."/>
            <person name="Van de Peer Y."/>
            <person name="Verrier P.J."/>
            <person name="Waters E."/>
            <person name="Wood A."/>
            <person name="Yang L."/>
            <person name="Cove D."/>
            <person name="Cuming A."/>
            <person name="Hasebe M."/>
            <person name="Lucas S."/>
            <person name="Mishler D.B."/>
            <person name="Reski R."/>
            <person name="Grigoriev I."/>
            <person name="Quatrano R.S."/>
            <person name="Boore J.L."/>
        </authorList>
    </citation>
    <scope>NUCLEOTIDE SEQUENCE [LARGE SCALE GENOMIC DNA]</scope>
    <source>
        <strain evidence="14 15">cv. Gransden 2004</strain>
    </source>
</reference>
<keyword evidence="7" id="KW-0906">Nuclear pore complex</keyword>
<dbReference type="EnsemblPlants" id="Pp3c3_17910V3.1">
    <property type="protein sequence ID" value="Pp3c3_17910V3.1"/>
    <property type="gene ID" value="Pp3c3_17910"/>
</dbReference>
<gene>
    <name evidence="14" type="primary">LOC112280021</name>
    <name evidence="13" type="ORF">PHYPA_004591</name>
</gene>
<dbReference type="EnsemblPlants" id="Pp3c3_17910V3.4">
    <property type="protein sequence ID" value="Pp3c3_17910V3.4"/>
    <property type="gene ID" value="Pp3c3_17910"/>
</dbReference>
<evidence type="ECO:0000313" key="13">
    <source>
        <dbReference type="EMBL" id="PNR57597.1"/>
    </source>
</evidence>
<proteinExistence type="inferred from homology"/>
<dbReference type="EnsemblPlants" id="Pp3c3_17910V3.5">
    <property type="protein sequence ID" value="Pp3c3_17910V3.5"/>
    <property type="gene ID" value="Pp3c3_17910"/>
</dbReference>